<feature type="transmembrane region" description="Helical" evidence="5">
    <location>
        <begin position="35"/>
        <end position="57"/>
    </location>
</feature>
<dbReference type="KEGG" id="tps:THAPSDRAFT_21211"/>
<dbReference type="PANTHER" id="PTHR31469">
    <property type="entry name" value="OS07G0633600 PROTEIN"/>
    <property type="match status" value="1"/>
</dbReference>
<dbReference type="PaxDb" id="35128-Thaps21211"/>
<accession>B8BTY3</accession>
<keyword evidence="5" id="KW-1133">Transmembrane helix</keyword>
<keyword evidence="1" id="KW-0808">Transferase</keyword>
<keyword evidence="3" id="KW-0119">Carbohydrate metabolism</keyword>
<dbReference type="Gene3D" id="3.40.50.11340">
    <property type="match status" value="1"/>
</dbReference>
<keyword evidence="2" id="KW-0294">Fucose metabolism</keyword>
<dbReference type="InterPro" id="IPR019378">
    <property type="entry name" value="GDP-Fuc_O-FucTrfase"/>
</dbReference>
<evidence type="ECO:0000256" key="1">
    <source>
        <dbReference type="ARBA" id="ARBA00022679"/>
    </source>
</evidence>
<keyword evidence="7" id="KW-1185">Reference proteome</keyword>
<dbReference type="InParanoid" id="B8BTY3"/>
<dbReference type="HOGENOM" id="CLU_025546_0_0_1"/>
<dbReference type="Proteomes" id="UP000001449">
    <property type="component" value="Chromosome 2"/>
</dbReference>
<reference evidence="6 7" key="1">
    <citation type="journal article" date="2004" name="Science">
        <title>The genome of the diatom Thalassiosira pseudonana: ecology, evolution, and metabolism.</title>
        <authorList>
            <person name="Armbrust E.V."/>
            <person name="Berges J.A."/>
            <person name="Bowler C."/>
            <person name="Green B.R."/>
            <person name="Martinez D."/>
            <person name="Putnam N.H."/>
            <person name="Zhou S."/>
            <person name="Allen A.E."/>
            <person name="Apt K.E."/>
            <person name="Bechner M."/>
            <person name="Brzezinski M.A."/>
            <person name="Chaal B.K."/>
            <person name="Chiovitti A."/>
            <person name="Davis A.K."/>
            <person name="Demarest M.S."/>
            <person name="Detter J.C."/>
            <person name="Glavina T."/>
            <person name="Goodstein D."/>
            <person name="Hadi M.Z."/>
            <person name="Hellsten U."/>
            <person name="Hildebrand M."/>
            <person name="Jenkins B.D."/>
            <person name="Jurka J."/>
            <person name="Kapitonov V.V."/>
            <person name="Kroger N."/>
            <person name="Lau W.W."/>
            <person name="Lane T.W."/>
            <person name="Larimer F.W."/>
            <person name="Lippmeier J.C."/>
            <person name="Lucas S."/>
            <person name="Medina M."/>
            <person name="Montsant A."/>
            <person name="Obornik M."/>
            <person name="Parker M.S."/>
            <person name="Palenik B."/>
            <person name="Pazour G.J."/>
            <person name="Richardson P.M."/>
            <person name="Rynearson T.A."/>
            <person name="Saito M.A."/>
            <person name="Schwartz D.C."/>
            <person name="Thamatrakoln K."/>
            <person name="Valentin K."/>
            <person name="Vardi A."/>
            <person name="Wilkerson F.P."/>
            <person name="Rokhsar D.S."/>
        </authorList>
    </citation>
    <scope>NUCLEOTIDE SEQUENCE [LARGE SCALE GENOMIC DNA]</scope>
    <source>
        <strain evidence="6 7">CCMP1335</strain>
    </source>
</reference>
<dbReference type="EMBL" id="CM000639">
    <property type="protein sequence ID" value="EED95183.1"/>
    <property type="molecule type" value="Genomic_DNA"/>
</dbReference>
<dbReference type="GO" id="GO:0006004">
    <property type="term" value="P:fucose metabolic process"/>
    <property type="evidence" value="ECO:0007669"/>
    <property type="project" value="UniProtKB-KW"/>
</dbReference>
<dbReference type="PANTHER" id="PTHR31469:SF8">
    <property type="entry name" value="OS07G0641000 PROTEIN"/>
    <property type="match status" value="1"/>
</dbReference>
<evidence type="ECO:0000256" key="2">
    <source>
        <dbReference type="ARBA" id="ARBA00023253"/>
    </source>
</evidence>
<reference evidence="6 7" key="2">
    <citation type="journal article" date="2008" name="Nature">
        <title>The Phaeodactylum genome reveals the evolutionary history of diatom genomes.</title>
        <authorList>
            <person name="Bowler C."/>
            <person name="Allen A.E."/>
            <person name="Badger J.H."/>
            <person name="Grimwood J."/>
            <person name="Jabbari K."/>
            <person name="Kuo A."/>
            <person name="Maheswari U."/>
            <person name="Martens C."/>
            <person name="Maumus F."/>
            <person name="Otillar R.P."/>
            <person name="Rayko E."/>
            <person name="Salamov A."/>
            <person name="Vandepoele K."/>
            <person name="Beszteri B."/>
            <person name="Gruber A."/>
            <person name="Heijde M."/>
            <person name="Katinka M."/>
            <person name="Mock T."/>
            <person name="Valentin K."/>
            <person name="Verret F."/>
            <person name="Berges J.A."/>
            <person name="Brownlee C."/>
            <person name="Cadoret J.P."/>
            <person name="Chiovitti A."/>
            <person name="Choi C.J."/>
            <person name="Coesel S."/>
            <person name="De Martino A."/>
            <person name="Detter J.C."/>
            <person name="Durkin C."/>
            <person name="Falciatore A."/>
            <person name="Fournet J."/>
            <person name="Haruta M."/>
            <person name="Huysman M.J."/>
            <person name="Jenkins B.D."/>
            <person name="Jiroutova K."/>
            <person name="Jorgensen R.E."/>
            <person name="Joubert Y."/>
            <person name="Kaplan A."/>
            <person name="Kroger N."/>
            <person name="Kroth P.G."/>
            <person name="La Roche J."/>
            <person name="Lindquist E."/>
            <person name="Lommer M."/>
            <person name="Martin-Jezequel V."/>
            <person name="Lopez P.J."/>
            <person name="Lucas S."/>
            <person name="Mangogna M."/>
            <person name="McGinnis K."/>
            <person name="Medlin L.K."/>
            <person name="Montsant A."/>
            <person name="Oudot-Le Secq M.P."/>
            <person name="Napoli C."/>
            <person name="Obornik M."/>
            <person name="Parker M.S."/>
            <person name="Petit J.L."/>
            <person name="Porcel B.M."/>
            <person name="Poulsen N."/>
            <person name="Robison M."/>
            <person name="Rychlewski L."/>
            <person name="Rynearson T.A."/>
            <person name="Schmutz J."/>
            <person name="Shapiro H."/>
            <person name="Siaut M."/>
            <person name="Stanley M."/>
            <person name="Sussman M.R."/>
            <person name="Taylor A.R."/>
            <person name="Vardi A."/>
            <person name="von Dassow P."/>
            <person name="Vyverman W."/>
            <person name="Willis A."/>
            <person name="Wyrwicz L.S."/>
            <person name="Rokhsar D.S."/>
            <person name="Weissenbach J."/>
            <person name="Armbrust E.V."/>
            <person name="Green B.R."/>
            <person name="Van de Peer Y."/>
            <person name="Grigoriev I.V."/>
        </authorList>
    </citation>
    <scope>NUCLEOTIDE SEQUENCE [LARGE SCALE GENOMIC DNA]</scope>
    <source>
        <strain evidence="6 7">CCMP1335</strain>
    </source>
</reference>
<dbReference type="GeneID" id="7444081"/>
<keyword evidence="5" id="KW-0472">Membrane</keyword>
<dbReference type="Gene3D" id="3.40.50.11350">
    <property type="match status" value="1"/>
</dbReference>
<evidence type="ECO:0000256" key="5">
    <source>
        <dbReference type="SAM" id="Phobius"/>
    </source>
</evidence>
<keyword evidence="5" id="KW-0812">Transmembrane</keyword>
<dbReference type="GO" id="GO:0016740">
    <property type="term" value="F:transferase activity"/>
    <property type="evidence" value="ECO:0007669"/>
    <property type="project" value="UniProtKB-KW"/>
</dbReference>
<organism evidence="6 7">
    <name type="scientific">Thalassiosira pseudonana</name>
    <name type="common">Marine diatom</name>
    <name type="synonym">Cyclotella nana</name>
    <dbReference type="NCBI Taxonomy" id="35128"/>
    <lineage>
        <taxon>Eukaryota</taxon>
        <taxon>Sar</taxon>
        <taxon>Stramenopiles</taxon>
        <taxon>Ochrophyta</taxon>
        <taxon>Bacillariophyta</taxon>
        <taxon>Coscinodiscophyceae</taxon>
        <taxon>Thalassiosirophycidae</taxon>
        <taxon>Thalassiosirales</taxon>
        <taxon>Thalassiosiraceae</taxon>
        <taxon>Thalassiosira</taxon>
    </lineage>
</organism>
<dbReference type="RefSeq" id="XP_002287740.1">
    <property type="nucleotide sequence ID" value="XM_002287704.1"/>
</dbReference>
<dbReference type="CDD" id="cd11296">
    <property type="entry name" value="O-FucT_like"/>
    <property type="match status" value="1"/>
</dbReference>
<sequence length="610" mass="70878">MMRRSSRQPQQRSTPINSNTSHRVARHRPASFNPVRIIIAATFCAIVIGVGLLHIHLLHLESAQNGEGDHIFRGNPKLHEDLVMQHKLQTEIQMQIDSIKKKNAQLRHDSNVAKQTATYNTSVHIPGRGDGSKRGFVQCDEDVSSLVSYWNDPRSDEDVAFHSPFITDPTADTTTSDSTRYLSFEPDCGGWNNIRMEFEIMVVFAAATGRTLILPPDHPLYLLRKDKIAKHRGLQNFFQYGGGYHANGRGNGGFDDIVDTITMDEFFQKEIVEKKSYPLPTDGTNLTKVMNSLHKCDYRLKSEKSCIYLFDHLANIADYVPNWMGERNCLIMDDEQWFRDKNVSESTPSLQRQLQRKKMRQFCDKRIPIYYDREVHNARFIHFRSHLKDTRLLVHFYAFLHFTNERISNYHKRLVRDRVRYADEIFCAGGKIVKALLRESNNAGYSSMHIRRGDFQWPKMRISAEEWVENTRHIFQPGEIIYIATDETNRTFFEPLEMHYRLRFLTDYNEYAGLDGLDPNFVGMIDQVVASKGRQFVGTYFSSFSAFIGRMRGYHGYSGRDMHYGQLEYQNETHHWVLPHSSYSAREFPVGYTQIDGDTEPEEGFYKREA</sequence>
<protein>
    <recommendedName>
        <fullName evidence="8">O-fucosyltransferase family protein</fullName>
    </recommendedName>
</protein>
<evidence type="ECO:0000256" key="4">
    <source>
        <dbReference type="SAM" id="MobiDB-lite"/>
    </source>
</evidence>
<gene>
    <name evidence="6" type="ORF">THAPSDRAFT_21211</name>
</gene>
<proteinExistence type="predicted"/>
<feature type="region of interest" description="Disordered" evidence="4">
    <location>
        <begin position="1"/>
        <end position="27"/>
    </location>
</feature>
<dbReference type="FunFam" id="3.40.50.11350:FF:000014">
    <property type="entry name" value="Uncharacterized protein"/>
    <property type="match status" value="1"/>
</dbReference>
<dbReference type="eggNOG" id="ENOG502S0D4">
    <property type="taxonomic scope" value="Eukaryota"/>
</dbReference>
<evidence type="ECO:0000313" key="6">
    <source>
        <dbReference type="EMBL" id="EED95183.1"/>
    </source>
</evidence>
<evidence type="ECO:0000256" key="3">
    <source>
        <dbReference type="ARBA" id="ARBA00023277"/>
    </source>
</evidence>
<dbReference type="AlphaFoldDB" id="B8BTY3"/>
<dbReference type="Pfam" id="PF10250">
    <property type="entry name" value="O-FucT"/>
    <property type="match status" value="1"/>
</dbReference>
<name>B8BTY3_THAPS</name>
<evidence type="ECO:0008006" key="8">
    <source>
        <dbReference type="Google" id="ProtNLM"/>
    </source>
</evidence>
<evidence type="ECO:0000313" key="7">
    <source>
        <dbReference type="Proteomes" id="UP000001449"/>
    </source>
</evidence>